<dbReference type="InterPro" id="IPR024311">
    <property type="entry name" value="Lipocalin-like"/>
</dbReference>
<dbReference type="Proteomes" id="UP000812961">
    <property type="component" value="Unassembled WGS sequence"/>
</dbReference>
<gene>
    <name evidence="2" type="ORF">K1Y79_01445</name>
</gene>
<organism evidence="2 3">
    <name type="scientific">Chitinophaga rhizophila</name>
    <dbReference type="NCBI Taxonomy" id="2866212"/>
    <lineage>
        <taxon>Bacteria</taxon>
        <taxon>Pseudomonadati</taxon>
        <taxon>Bacteroidota</taxon>
        <taxon>Chitinophagia</taxon>
        <taxon>Chitinophagales</taxon>
        <taxon>Chitinophagaceae</taxon>
        <taxon>Chitinophaga</taxon>
    </lineage>
</organism>
<dbReference type="PROSITE" id="PS51257">
    <property type="entry name" value="PROKAR_LIPOPROTEIN"/>
    <property type="match status" value="1"/>
</dbReference>
<sequence>MKTTTLKWTLLTAVTASMFFSCKKEDNKPTGCPINTTNIAGTYRMTGIQYTPGPNETPIDFMKFMDECEKDDMMTFASDGKYTYDDAGTVCETEGSDEGVWKLENNRITIDGEVKGNIASFDCKSLVLYVDGALEAGDRMTITYVKKN</sequence>
<reference evidence="2 3" key="1">
    <citation type="submission" date="2021-08" db="EMBL/GenBank/DDBJ databases">
        <title>The genome sequence of Chitinophaga sp. B61.</title>
        <authorList>
            <person name="Zhang X."/>
        </authorList>
    </citation>
    <scope>NUCLEOTIDE SEQUENCE [LARGE SCALE GENOMIC DNA]</scope>
    <source>
        <strain evidence="2 3">B61</strain>
    </source>
</reference>
<keyword evidence="3" id="KW-1185">Reference proteome</keyword>
<protein>
    <submittedName>
        <fullName evidence="2">Lipocalin family protein</fullName>
    </submittedName>
</protein>
<proteinExistence type="predicted"/>
<accession>A0ABS7G771</accession>
<dbReference type="Pfam" id="PF13648">
    <property type="entry name" value="Lipocalin_4"/>
    <property type="match status" value="1"/>
</dbReference>
<dbReference type="RefSeq" id="WP_220248218.1">
    <property type="nucleotide sequence ID" value="NZ_JAICCF010000001.1"/>
</dbReference>
<evidence type="ECO:0000313" key="3">
    <source>
        <dbReference type="Proteomes" id="UP000812961"/>
    </source>
</evidence>
<evidence type="ECO:0000259" key="1">
    <source>
        <dbReference type="Pfam" id="PF13648"/>
    </source>
</evidence>
<feature type="domain" description="Lipocalin-like" evidence="1">
    <location>
        <begin position="39"/>
        <end position="112"/>
    </location>
</feature>
<dbReference type="EMBL" id="JAICCF010000001">
    <property type="protein sequence ID" value="MBW8682985.1"/>
    <property type="molecule type" value="Genomic_DNA"/>
</dbReference>
<name>A0ABS7G771_9BACT</name>
<comment type="caution">
    <text evidence="2">The sequence shown here is derived from an EMBL/GenBank/DDBJ whole genome shotgun (WGS) entry which is preliminary data.</text>
</comment>
<evidence type="ECO:0000313" key="2">
    <source>
        <dbReference type="EMBL" id="MBW8682985.1"/>
    </source>
</evidence>